<name>A0A6C0HDE3_9ZZZZ</name>
<dbReference type="EMBL" id="MN739931">
    <property type="protein sequence ID" value="QHT78400.1"/>
    <property type="molecule type" value="Genomic_DNA"/>
</dbReference>
<proteinExistence type="predicted"/>
<keyword evidence="1" id="KW-0812">Transmembrane</keyword>
<dbReference type="AlphaFoldDB" id="A0A6C0HDE3"/>
<organism evidence="2">
    <name type="scientific">viral metagenome</name>
    <dbReference type="NCBI Taxonomy" id="1070528"/>
    <lineage>
        <taxon>unclassified sequences</taxon>
        <taxon>metagenomes</taxon>
        <taxon>organismal metagenomes</taxon>
    </lineage>
</organism>
<reference evidence="2" key="1">
    <citation type="journal article" date="2020" name="Nature">
        <title>Giant virus diversity and host interactions through global metagenomics.</title>
        <authorList>
            <person name="Schulz F."/>
            <person name="Roux S."/>
            <person name="Paez-Espino D."/>
            <person name="Jungbluth S."/>
            <person name="Walsh D.A."/>
            <person name="Denef V.J."/>
            <person name="McMahon K.D."/>
            <person name="Konstantinidis K.T."/>
            <person name="Eloe-Fadrosh E.A."/>
            <person name="Kyrpides N.C."/>
            <person name="Woyke T."/>
        </authorList>
    </citation>
    <scope>NUCLEOTIDE SEQUENCE</scope>
    <source>
        <strain evidence="2">GVMAG-M-3300023179-91</strain>
    </source>
</reference>
<accession>A0A6C0HDE3</accession>
<protein>
    <recommendedName>
        <fullName evidence="3">Core-2/I-branching enzyme</fullName>
    </recommendedName>
</protein>
<feature type="transmembrane region" description="Helical" evidence="1">
    <location>
        <begin position="298"/>
        <end position="316"/>
    </location>
</feature>
<evidence type="ECO:0008006" key="3">
    <source>
        <dbReference type="Google" id="ProtNLM"/>
    </source>
</evidence>
<keyword evidence="1" id="KW-1133">Transmembrane helix</keyword>
<sequence length="321" mass="39658">MKAALCFIISYEHQLNKEKIWKDWVEPNKDIINVYFHYKDFDLIKSDWIKKHALPKNYLVQTDYLHIVPAYLTLMFYGMKHDRNNQWYCFLTDSCVPIISPLKFREIFFENYIFSFLGWRKAWWNTSLVKRANLHYLQPEFRLSNTPWFILNRFDAYRCILYSQKNKGLYDFICRGDVANESIFAIMLRAQNSLNFVKNEYTTLMDWTRMMNKTSPHLFKDGDNKDKKFIEDSLKENTHSIFLRKVDKKFPDDVLLEYIKEDDDISVVEKRRRRIFWLKSKMVSLKYYYFFLYYLKNYYYYFFFLGFAYFFHQYFVRFFTF</sequence>
<evidence type="ECO:0000256" key="1">
    <source>
        <dbReference type="SAM" id="Phobius"/>
    </source>
</evidence>
<evidence type="ECO:0000313" key="2">
    <source>
        <dbReference type="EMBL" id="QHT78400.1"/>
    </source>
</evidence>
<keyword evidence="1" id="KW-0472">Membrane</keyword>